<evidence type="ECO:0000256" key="6">
    <source>
        <dbReference type="ARBA" id="ARBA00060760"/>
    </source>
</evidence>
<dbReference type="OrthoDB" id="17410at2759"/>
<feature type="compositionally biased region" description="Low complexity" evidence="11">
    <location>
        <begin position="237"/>
        <end position="288"/>
    </location>
</feature>
<organism evidence="13 14">
    <name type="scientific">Zygosaccharomyces rouxii</name>
    <dbReference type="NCBI Taxonomy" id="4956"/>
    <lineage>
        <taxon>Eukaryota</taxon>
        <taxon>Fungi</taxon>
        <taxon>Dikarya</taxon>
        <taxon>Ascomycota</taxon>
        <taxon>Saccharomycotina</taxon>
        <taxon>Saccharomycetes</taxon>
        <taxon>Saccharomycetales</taxon>
        <taxon>Saccharomycetaceae</taxon>
        <taxon>Zygosaccharomyces</taxon>
    </lineage>
</organism>
<dbReference type="Proteomes" id="UP000187013">
    <property type="component" value="Unassembled WGS sequence"/>
</dbReference>
<feature type="domain" description="Transcriptional repressor Tup1 N-terminal" evidence="12">
    <location>
        <begin position="11"/>
        <end position="88"/>
    </location>
</feature>
<dbReference type="Pfam" id="PF00400">
    <property type="entry name" value="WD40"/>
    <property type="match status" value="7"/>
</dbReference>
<feature type="repeat" description="WD" evidence="9">
    <location>
        <begin position="438"/>
        <end position="479"/>
    </location>
</feature>
<feature type="repeat" description="WD" evidence="9">
    <location>
        <begin position="480"/>
        <end position="521"/>
    </location>
</feature>
<dbReference type="Gene3D" id="1.20.5.340">
    <property type="match status" value="1"/>
</dbReference>
<evidence type="ECO:0000256" key="1">
    <source>
        <dbReference type="ARBA" id="ARBA00022491"/>
    </source>
</evidence>
<evidence type="ECO:0000256" key="9">
    <source>
        <dbReference type="PROSITE-ProRule" id="PRU00221"/>
    </source>
</evidence>
<dbReference type="InterPro" id="IPR015943">
    <property type="entry name" value="WD40/YVTN_repeat-like_dom_sf"/>
</dbReference>
<keyword evidence="5" id="KW-0804">Transcription</keyword>
<dbReference type="InterPro" id="IPR020472">
    <property type="entry name" value="WD40_PAC1"/>
</dbReference>
<feature type="compositionally biased region" description="Low complexity" evidence="11">
    <location>
        <begin position="199"/>
        <end position="228"/>
    </location>
</feature>
<reference evidence="13 14" key="1">
    <citation type="submission" date="2016-08" db="EMBL/GenBank/DDBJ databases">
        <title>Draft genome sequence of allopolyploid Zygosaccharomyces rouxii.</title>
        <authorList>
            <person name="Watanabe J."/>
            <person name="Uehara K."/>
            <person name="Mogi Y."/>
            <person name="Tsukioka Y."/>
        </authorList>
    </citation>
    <scope>NUCLEOTIDE SEQUENCE [LARGE SCALE GENOMIC DNA]</scope>
    <source>
        <strain evidence="13 14">NBRC 110957</strain>
    </source>
</reference>
<dbReference type="InterPro" id="IPR001680">
    <property type="entry name" value="WD40_rpt"/>
</dbReference>
<proteinExistence type="inferred from homology"/>
<evidence type="ECO:0000256" key="7">
    <source>
        <dbReference type="ARBA" id="ARBA00073268"/>
    </source>
</evidence>
<feature type="region of interest" description="Disordered" evidence="11">
    <location>
        <begin position="407"/>
        <end position="432"/>
    </location>
</feature>
<comment type="caution">
    <text evidence="13">The sequence shown here is derived from an EMBL/GenBank/DDBJ whole genome shotgun (WGS) entry which is preliminary data.</text>
</comment>
<evidence type="ECO:0000256" key="10">
    <source>
        <dbReference type="SAM" id="Coils"/>
    </source>
</evidence>
<dbReference type="InterPro" id="IPR036322">
    <property type="entry name" value="WD40_repeat_dom_sf"/>
</dbReference>
<gene>
    <name evidence="13" type="ORF">ZYGR_0AK07450</name>
</gene>
<evidence type="ECO:0000256" key="8">
    <source>
        <dbReference type="ARBA" id="ARBA00074105"/>
    </source>
</evidence>
<name>A0A1Q3AFJ1_ZYGRO</name>
<protein>
    <recommendedName>
        <fullName evidence="8">General transcriptional corepressor TUP1</fullName>
    </recommendedName>
    <alternativeName>
        <fullName evidence="7">Transcriptional repressor TUP1</fullName>
    </alternativeName>
</protein>
<dbReference type="PANTHER" id="PTHR19848">
    <property type="entry name" value="WD40 REPEAT PROTEIN"/>
    <property type="match status" value="1"/>
</dbReference>
<dbReference type="PANTHER" id="PTHR19848:SF8">
    <property type="entry name" value="F-BOX AND WD REPEAT DOMAIN CONTAINING 7"/>
    <property type="match status" value="1"/>
</dbReference>
<evidence type="ECO:0000256" key="2">
    <source>
        <dbReference type="ARBA" id="ARBA00022574"/>
    </source>
</evidence>
<dbReference type="FunFam" id="1.20.5.340:FF:000043">
    <property type="entry name" value="Transcriptional repressor TUP1"/>
    <property type="match status" value="1"/>
</dbReference>
<dbReference type="PROSITE" id="PS50082">
    <property type="entry name" value="WD_REPEATS_2"/>
    <property type="match status" value="5"/>
</dbReference>
<keyword evidence="2 9" id="KW-0853">WD repeat</keyword>
<evidence type="ECO:0000313" key="13">
    <source>
        <dbReference type="EMBL" id="GAV54243.1"/>
    </source>
</evidence>
<dbReference type="Pfam" id="PF08581">
    <property type="entry name" value="Tup_N"/>
    <property type="match status" value="1"/>
</dbReference>
<dbReference type="SUPFAM" id="SSF50978">
    <property type="entry name" value="WD40 repeat-like"/>
    <property type="match status" value="1"/>
</dbReference>
<evidence type="ECO:0000313" key="14">
    <source>
        <dbReference type="Proteomes" id="UP000187013"/>
    </source>
</evidence>
<feature type="repeat" description="WD" evidence="9">
    <location>
        <begin position="626"/>
        <end position="667"/>
    </location>
</feature>
<dbReference type="Gene3D" id="2.130.10.10">
    <property type="entry name" value="YVTN repeat-like/Quinoprotein amine dehydrogenase"/>
    <property type="match status" value="1"/>
</dbReference>
<dbReference type="EMBL" id="BDGX01000037">
    <property type="protein sequence ID" value="GAV54243.1"/>
    <property type="molecule type" value="Genomic_DNA"/>
</dbReference>
<feature type="region of interest" description="Disordered" evidence="11">
    <location>
        <begin position="129"/>
        <end position="305"/>
    </location>
</feature>
<keyword evidence="4" id="KW-0805">Transcription regulation</keyword>
<evidence type="ECO:0000256" key="11">
    <source>
        <dbReference type="SAM" id="MobiDB-lite"/>
    </source>
</evidence>
<evidence type="ECO:0000256" key="5">
    <source>
        <dbReference type="ARBA" id="ARBA00023163"/>
    </source>
</evidence>
<keyword evidence="3" id="KW-0677">Repeat</keyword>
<keyword evidence="1" id="KW-0678">Repressor</keyword>
<dbReference type="PROSITE" id="PS00678">
    <property type="entry name" value="WD_REPEATS_1"/>
    <property type="match status" value="5"/>
</dbReference>
<dbReference type="PRINTS" id="PR00320">
    <property type="entry name" value="GPROTEINBRPT"/>
</dbReference>
<dbReference type="InterPro" id="IPR013890">
    <property type="entry name" value="Tscrpt_rep_Tup1_N"/>
</dbReference>
<comment type="similarity">
    <text evidence="6">Belongs to the WD repeat TUP1 family.</text>
</comment>
<feature type="coiled-coil region" evidence="10">
    <location>
        <begin position="9"/>
        <end position="36"/>
    </location>
</feature>
<dbReference type="InterPro" id="IPR019775">
    <property type="entry name" value="WD40_repeat_CS"/>
</dbReference>
<dbReference type="FunFam" id="2.130.10.10:FF:000111">
    <property type="entry name" value="Transcriptional repressor rco-1"/>
    <property type="match status" value="1"/>
</dbReference>
<evidence type="ECO:0000256" key="4">
    <source>
        <dbReference type="ARBA" id="ARBA00023015"/>
    </source>
</evidence>
<dbReference type="SMART" id="SM00320">
    <property type="entry name" value="WD40"/>
    <property type="match status" value="7"/>
</dbReference>
<dbReference type="CDD" id="cd00200">
    <property type="entry name" value="WD40"/>
    <property type="match status" value="1"/>
</dbReference>
<sequence>MSSVVSASQNKLNELLEAIRREFAQVSQEANTYRLQNQKDYDFKINQQLAEMQQIRNTVYELELTHRKMKDAYEEEISRMKIELEQRDRQIASFTVHQQQQQQQQVQQQQKQQLQQLQLQQQQQQQQQQHLHQQLHQPSVAPNTSVHSPGAFANQALPRTTMGSMPHTLPAVGTGGHVHAGVPLTGPEHVSVDNKSADPTAAATAPTSNQQQQQSAVAAPPQVNPAVPGSGSPPTNASQLPAAEQEQQEQQGQPQQETQETSQQARQPPQQAPQGQAQPQQQAQQPEAQPQPQPQPQQQPQQQQQDHYLVPYNQRVSHTKPIPPFLLDLDSQSVPASLKKQTDDYYILYNPALPRELDVELHCSLDHTSVVCCVRFSNDGEYLATGCNKTTQVFRVSDGALVARLSDDNATQGPQGPNAGSNDDDYNNDANSFANTRTASSDLYIRSVCFSPDGKFLATGAEDRLIRIWDIAQKKIVMVLQGHEQDIYSLDYFPSGDKLVSGSGDRTVRIWDLRTGQCSLTLSIEDGVTTVAVSLNDGKYIAAGSLDRAVRVWDAETGFLVERLDSENELGTGHKDSVYSVVFTRDGHGVVSGSLDRSVKLWNLSSGQSNASAETKPVPGTCEVTYTGHKDFVLSVATTRNDEYILSGSKDRGVLFWDTKSGNPLLMLQGHRNSVISVAVANGYPLGPQYCVFATGSGDCKARIWKYTNNTANDSNDPKVKEVRD</sequence>
<evidence type="ECO:0000256" key="3">
    <source>
        <dbReference type="ARBA" id="ARBA00022737"/>
    </source>
</evidence>
<feature type="repeat" description="WD" evidence="9">
    <location>
        <begin position="571"/>
        <end position="612"/>
    </location>
</feature>
<dbReference type="AlphaFoldDB" id="A0A1Q3AFJ1"/>
<accession>A0A1Q3AFJ1</accession>
<feature type="repeat" description="WD" evidence="9">
    <location>
        <begin position="521"/>
        <end position="563"/>
    </location>
</feature>
<keyword evidence="10" id="KW-0175">Coiled coil</keyword>
<dbReference type="PROSITE" id="PS50294">
    <property type="entry name" value="WD_REPEATS_REGION"/>
    <property type="match status" value="4"/>
</dbReference>
<evidence type="ECO:0000259" key="12">
    <source>
        <dbReference type="Pfam" id="PF08581"/>
    </source>
</evidence>